<sequence>MGVRPLLAQAPVALRPLLAQAPVALRANNVRPYGYACADGLHGAPGSAHPTVRLSITLITNF</sequence>
<name>A0ABQ1E2U1_9FIRM</name>
<reference evidence="1 2" key="1">
    <citation type="submission" date="2020-06" db="EMBL/GenBank/DDBJ databases">
        <title>Characterization of fructooligosaccharide metabolism and fructooligosaccharide-degrading enzymes in human commensal butyrate producers.</title>
        <authorList>
            <person name="Tanno H."/>
            <person name="Fujii T."/>
            <person name="Hirano K."/>
            <person name="Maeno S."/>
            <person name="Tonozuka T."/>
            <person name="Sakamoto M."/>
            <person name="Ohkuma M."/>
            <person name="Tochio T."/>
            <person name="Endo A."/>
        </authorList>
    </citation>
    <scope>NUCLEOTIDE SEQUENCE [LARGE SCALE GENOMIC DNA]</scope>
    <source>
        <strain evidence="1 2">JCM 31056</strain>
    </source>
</reference>
<evidence type="ECO:0000313" key="1">
    <source>
        <dbReference type="EMBL" id="GFO89284.1"/>
    </source>
</evidence>
<protein>
    <submittedName>
        <fullName evidence="1">Uncharacterized protein</fullName>
    </submittedName>
</protein>
<comment type="caution">
    <text evidence="1">The sequence shown here is derived from an EMBL/GenBank/DDBJ whole genome shotgun (WGS) entry which is preliminary data.</text>
</comment>
<evidence type="ECO:0000313" key="2">
    <source>
        <dbReference type="Proteomes" id="UP000620147"/>
    </source>
</evidence>
<dbReference type="Proteomes" id="UP000620147">
    <property type="component" value="Unassembled WGS sequence"/>
</dbReference>
<keyword evidence="2" id="KW-1185">Reference proteome</keyword>
<organism evidence="1 2">
    <name type="scientific">Butyricicoccus faecihominis</name>
    <dbReference type="NCBI Taxonomy" id="1712515"/>
    <lineage>
        <taxon>Bacteria</taxon>
        <taxon>Bacillati</taxon>
        <taxon>Bacillota</taxon>
        <taxon>Clostridia</taxon>
        <taxon>Eubacteriales</taxon>
        <taxon>Butyricicoccaceae</taxon>
        <taxon>Butyricicoccus</taxon>
    </lineage>
</organism>
<accession>A0ABQ1E2U1</accession>
<gene>
    <name evidence="1" type="ORF">BUFA31_24480</name>
</gene>
<dbReference type="EMBL" id="BLYJ01000040">
    <property type="protein sequence ID" value="GFO89284.1"/>
    <property type="molecule type" value="Genomic_DNA"/>
</dbReference>
<proteinExistence type="predicted"/>